<reference evidence="3 4" key="1">
    <citation type="journal article" date="2016" name="Genome Biol. Evol.">
        <title>Divergent and convergent evolution of fungal pathogenicity.</title>
        <authorList>
            <person name="Shang Y."/>
            <person name="Xiao G."/>
            <person name="Zheng P."/>
            <person name="Cen K."/>
            <person name="Zhan S."/>
            <person name="Wang C."/>
        </authorList>
    </citation>
    <scope>NUCLEOTIDE SEQUENCE [LARGE SCALE GENOMIC DNA]</scope>
    <source>
        <strain evidence="3 4">RCEF 1005</strain>
    </source>
</reference>
<keyword evidence="4" id="KW-1185">Reference proteome</keyword>
<protein>
    <recommendedName>
        <fullName evidence="2">DUF427 domain-containing protein</fullName>
    </recommendedName>
</protein>
<evidence type="ECO:0000313" key="3">
    <source>
        <dbReference type="EMBL" id="OAA71112.1"/>
    </source>
</evidence>
<dbReference type="InterPro" id="IPR038694">
    <property type="entry name" value="DUF427_sf"/>
</dbReference>
<dbReference type="InterPro" id="IPR007361">
    <property type="entry name" value="DUF427"/>
</dbReference>
<feature type="domain" description="DUF427" evidence="2">
    <location>
        <begin position="666"/>
        <end position="758"/>
    </location>
</feature>
<dbReference type="PANTHER" id="PTHR34310:SF9">
    <property type="entry name" value="BLR5716 PROTEIN"/>
    <property type="match status" value="1"/>
</dbReference>
<dbReference type="Proteomes" id="UP000076881">
    <property type="component" value="Unassembled WGS sequence"/>
</dbReference>
<evidence type="ECO:0000256" key="1">
    <source>
        <dbReference type="SAM" id="MobiDB-lite"/>
    </source>
</evidence>
<dbReference type="OrthoDB" id="18996at2759"/>
<evidence type="ECO:0000259" key="2">
    <source>
        <dbReference type="Pfam" id="PF04248"/>
    </source>
</evidence>
<dbReference type="AlphaFoldDB" id="A0A162JMK1"/>
<comment type="caution">
    <text evidence="3">The sequence shown here is derived from an EMBL/GenBank/DDBJ whole genome shotgun (WGS) entry which is preliminary data.</text>
</comment>
<organism evidence="3 4">
    <name type="scientific">Akanthomyces lecanii RCEF 1005</name>
    <dbReference type="NCBI Taxonomy" id="1081108"/>
    <lineage>
        <taxon>Eukaryota</taxon>
        <taxon>Fungi</taxon>
        <taxon>Dikarya</taxon>
        <taxon>Ascomycota</taxon>
        <taxon>Pezizomycotina</taxon>
        <taxon>Sordariomycetes</taxon>
        <taxon>Hypocreomycetidae</taxon>
        <taxon>Hypocreales</taxon>
        <taxon>Cordycipitaceae</taxon>
        <taxon>Akanthomyces</taxon>
        <taxon>Cordyceps confragosa</taxon>
    </lineage>
</organism>
<dbReference type="PANTHER" id="PTHR34310">
    <property type="entry name" value="DUF427 DOMAIN PROTEIN (AFU_ORTHOLOGUE AFUA_3G02220)"/>
    <property type="match status" value="1"/>
</dbReference>
<evidence type="ECO:0000313" key="4">
    <source>
        <dbReference type="Proteomes" id="UP000076881"/>
    </source>
</evidence>
<dbReference type="Pfam" id="PF04248">
    <property type="entry name" value="NTP_transf_9"/>
    <property type="match status" value="2"/>
</dbReference>
<feature type="region of interest" description="Disordered" evidence="1">
    <location>
        <begin position="14"/>
        <end position="41"/>
    </location>
</feature>
<dbReference type="STRING" id="1081108.A0A162JMK1"/>
<sequence>MAVAVAHALIRTIRGRSANSPSPSSYPPDESPSAAQVLPGGLVFESHQDTDIYSSASRRRSSSAWNGSATDTAQPQQPPPPQLDPVDERSLSVATAVIGLIAASHHTFHDIQDINFAPRTLTASLQTLLGTTKSLKLTAQLAYKWLRRVETTQALPYADRAALIEVDAVIIILAEAAEAVSEAGNVLVEIVREATDAAARISDVVPKHAPAILNVSERIERVEHLLSKLLVILQMHVTPLVSIFGESSLPEALSARATIDTSLAVIMGENAALAESVRSMPDVFNARGLVPPERLASIHARPPPSYSVPAPSVPEALPDYSAATQSNTHPDGSVTIRPLGWSVFASLTLADLCILSLVPLPFCSAELRYGEFYTDAFSRRVDPQLAELMERPAKQKAAQLASILGSRSEAVAMTDNENFARRVGMEVENQVTRDRRPRLRAQPNLIIGGPVEEDTIILDDLGVETGWHNAVAMAVMIINETQTNEEETKCAECPWVGMAAECTQSHIGVIKTNLRPELASHLLQNGPRKVIPATRRIRVIYNRTVIVDSTKGSLVWEHDYYPFLYFPASEVQNCTLKNKQPVKSDGIVRASVAELHVAADESRKIPAAATDRVVRFTDDRGLGALTDLVRLEFKAMDQWLEEDVPIYVHPKDPSKRIEVLPSSRAIEVRVDGTTVARSSFSMHLHEPRLPTRYYLPLGCLDQTLLRRSDLVTKCPYKGDADYYDVVIGGVEYPNIVWYYRYPALECGALAGMACFYNEKVDILLDGELLERPTL</sequence>
<dbReference type="EMBL" id="AZHF01000009">
    <property type="protein sequence ID" value="OAA71112.1"/>
    <property type="molecule type" value="Genomic_DNA"/>
</dbReference>
<dbReference type="Gene3D" id="2.170.150.40">
    <property type="entry name" value="Domain of unknown function (DUF427)"/>
    <property type="match status" value="2"/>
</dbReference>
<feature type="domain" description="DUF427" evidence="2">
    <location>
        <begin position="537"/>
        <end position="579"/>
    </location>
</feature>
<proteinExistence type="predicted"/>
<accession>A0A162JMK1</accession>
<feature type="region of interest" description="Disordered" evidence="1">
    <location>
        <begin position="53"/>
        <end position="87"/>
    </location>
</feature>
<name>A0A162JMK1_CORDF</name>
<gene>
    <name evidence="3" type="ORF">LEL_09703</name>
</gene>